<keyword evidence="2" id="KW-1185">Reference proteome</keyword>
<dbReference type="Proteomes" id="UP001445076">
    <property type="component" value="Unassembled WGS sequence"/>
</dbReference>
<organism evidence="1 2">
    <name type="scientific">Cherax quadricarinatus</name>
    <name type="common">Australian red claw crayfish</name>
    <dbReference type="NCBI Taxonomy" id="27406"/>
    <lineage>
        <taxon>Eukaryota</taxon>
        <taxon>Metazoa</taxon>
        <taxon>Ecdysozoa</taxon>
        <taxon>Arthropoda</taxon>
        <taxon>Crustacea</taxon>
        <taxon>Multicrustacea</taxon>
        <taxon>Malacostraca</taxon>
        <taxon>Eumalacostraca</taxon>
        <taxon>Eucarida</taxon>
        <taxon>Decapoda</taxon>
        <taxon>Pleocyemata</taxon>
        <taxon>Astacidea</taxon>
        <taxon>Parastacoidea</taxon>
        <taxon>Parastacidae</taxon>
        <taxon>Cherax</taxon>
    </lineage>
</organism>
<feature type="non-terminal residue" evidence="1">
    <location>
        <position position="131"/>
    </location>
</feature>
<accession>A0AAW0X1W9</accession>
<comment type="caution">
    <text evidence="1">The sequence shown here is derived from an EMBL/GenBank/DDBJ whole genome shotgun (WGS) entry which is preliminary data.</text>
</comment>
<name>A0AAW0X1W9_CHEQU</name>
<protein>
    <submittedName>
        <fullName evidence="1">Uncharacterized protein</fullName>
    </submittedName>
</protein>
<evidence type="ECO:0000313" key="1">
    <source>
        <dbReference type="EMBL" id="KAK8733660.1"/>
    </source>
</evidence>
<dbReference type="EMBL" id="JARKIK010000053">
    <property type="protein sequence ID" value="KAK8733660.1"/>
    <property type="molecule type" value="Genomic_DNA"/>
</dbReference>
<gene>
    <name evidence="1" type="ORF">OTU49_006410</name>
</gene>
<evidence type="ECO:0000313" key="2">
    <source>
        <dbReference type="Proteomes" id="UP001445076"/>
    </source>
</evidence>
<dbReference type="AlphaFoldDB" id="A0AAW0X1W9"/>
<proteinExistence type="predicted"/>
<sequence>MNAHINTMVISEAVIGTSFPLGYANKPDHVFPVTSRVRRSILTEAAREVSYASQVNRKIKVKGGTADYLQVTETNNLIVGPQSERTSAACFRVHTFEVLRPYPEGGQVVVLETHDGGRFLHGSASGSLSLM</sequence>
<reference evidence="1 2" key="1">
    <citation type="journal article" date="2024" name="BMC Genomics">
        <title>Genome assembly of redclaw crayfish (Cherax quadricarinatus) provides insights into its immune adaptation and hypoxia tolerance.</title>
        <authorList>
            <person name="Liu Z."/>
            <person name="Zheng J."/>
            <person name="Li H."/>
            <person name="Fang K."/>
            <person name="Wang S."/>
            <person name="He J."/>
            <person name="Zhou D."/>
            <person name="Weng S."/>
            <person name="Chi M."/>
            <person name="Gu Z."/>
            <person name="He J."/>
            <person name="Li F."/>
            <person name="Wang M."/>
        </authorList>
    </citation>
    <scope>NUCLEOTIDE SEQUENCE [LARGE SCALE GENOMIC DNA]</scope>
    <source>
        <strain evidence="1">ZL_2023a</strain>
    </source>
</reference>